<sequence length="134" mass="14558">MGETLSFPSHPPVPLPVPPKGLGAAPPVIPLPALLPQHREAPLRRWWPWARHGPASRRRWPSSSGGQECRLSVAPRTGCSAECARPSVAPRCSQDPPSSARCQPPILHGLRKGASKTYHRAKTCSSIFSIKMIH</sequence>
<dbReference type="AlphaFoldDB" id="A0A2T7DXK9"/>
<dbReference type="EMBL" id="CM009752">
    <property type="protein sequence ID" value="PUZ60311.1"/>
    <property type="molecule type" value="Genomic_DNA"/>
</dbReference>
<gene>
    <name evidence="1" type="ORF">GQ55_4G113500</name>
</gene>
<organism evidence="1 2">
    <name type="scientific">Panicum hallii var. hallii</name>
    <dbReference type="NCBI Taxonomy" id="1504633"/>
    <lineage>
        <taxon>Eukaryota</taxon>
        <taxon>Viridiplantae</taxon>
        <taxon>Streptophyta</taxon>
        <taxon>Embryophyta</taxon>
        <taxon>Tracheophyta</taxon>
        <taxon>Spermatophyta</taxon>
        <taxon>Magnoliopsida</taxon>
        <taxon>Liliopsida</taxon>
        <taxon>Poales</taxon>
        <taxon>Poaceae</taxon>
        <taxon>PACMAD clade</taxon>
        <taxon>Panicoideae</taxon>
        <taxon>Panicodae</taxon>
        <taxon>Paniceae</taxon>
        <taxon>Panicinae</taxon>
        <taxon>Panicum</taxon>
        <taxon>Panicum sect. Panicum</taxon>
    </lineage>
</organism>
<reference evidence="1 2" key="1">
    <citation type="submission" date="2018-04" db="EMBL/GenBank/DDBJ databases">
        <title>WGS assembly of Panicum hallii var. hallii HAL2.</title>
        <authorList>
            <person name="Lovell J."/>
            <person name="Jenkins J."/>
            <person name="Lowry D."/>
            <person name="Mamidi S."/>
            <person name="Sreedasyam A."/>
            <person name="Weng X."/>
            <person name="Barry K."/>
            <person name="Bonette J."/>
            <person name="Campitelli B."/>
            <person name="Daum C."/>
            <person name="Gordon S."/>
            <person name="Gould B."/>
            <person name="Lipzen A."/>
            <person name="MacQueen A."/>
            <person name="Palacio-Mejia J."/>
            <person name="Plott C."/>
            <person name="Shakirov E."/>
            <person name="Shu S."/>
            <person name="Yoshinaga Y."/>
            <person name="Zane M."/>
            <person name="Rokhsar D."/>
            <person name="Grimwood J."/>
            <person name="Schmutz J."/>
            <person name="Juenger T."/>
        </authorList>
    </citation>
    <scope>NUCLEOTIDE SEQUENCE [LARGE SCALE GENOMIC DNA]</scope>
    <source>
        <strain evidence="2">cv. HAL2</strain>
    </source>
</reference>
<name>A0A2T7DXK9_9POAL</name>
<accession>A0A2T7DXK9</accession>
<dbReference type="Proteomes" id="UP000244336">
    <property type="component" value="Chromosome 4"/>
</dbReference>
<evidence type="ECO:0000313" key="1">
    <source>
        <dbReference type="EMBL" id="PUZ60311.1"/>
    </source>
</evidence>
<protein>
    <submittedName>
        <fullName evidence="1">Uncharacterized protein</fullName>
    </submittedName>
</protein>
<proteinExistence type="predicted"/>
<evidence type="ECO:0000313" key="2">
    <source>
        <dbReference type="Proteomes" id="UP000244336"/>
    </source>
</evidence>
<keyword evidence="2" id="KW-1185">Reference proteome</keyword>
<dbReference type="Gramene" id="PUZ60311">
    <property type="protein sequence ID" value="PUZ60311"/>
    <property type="gene ID" value="GQ55_4G113500"/>
</dbReference>